<sequence length="137" mass="15985">MRILPDPALMDEYFLLRVMRKVNHDATFSLENILYETEQQFANTRLEVRYEPEWLANLARPVLLYRDGLKIGEARQVDFSANAGLKRKGRGRPAHKDQAPVQGEEALPSRRTRPFRHRPSLLPISLPLKRSLALRRR</sequence>
<feature type="region of interest" description="Disordered" evidence="1">
    <location>
        <begin position="82"/>
        <end position="117"/>
    </location>
</feature>
<dbReference type="EMBL" id="PVXL01000014">
    <property type="protein sequence ID" value="PRR77120.1"/>
    <property type="molecule type" value="Genomic_DNA"/>
</dbReference>
<evidence type="ECO:0000313" key="3">
    <source>
        <dbReference type="EMBL" id="PRR77120.1"/>
    </source>
</evidence>
<dbReference type="RefSeq" id="WP_208974812.1">
    <property type="nucleotide sequence ID" value="NZ_PVXL01000014.1"/>
</dbReference>
<accession>A0A9X7J5U0</accession>
<dbReference type="InterPro" id="IPR015378">
    <property type="entry name" value="Transposase-like_Mu_C"/>
</dbReference>
<gene>
    <name evidence="3" type="ORF">MOST_03330</name>
</gene>
<feature type="domain" description="Transposase-like Mu C-terminal" evidence="2">
    <location>
        <begin position="13"/>
        <end position="56"/>
    </location>
</feature>
<comment type="caution">
    <text evidence="3">The sequence shown here is derived from an EMBL/GenBank/DDBJ whole genome shotgun (WGS) entry which is preliminary data.</text>
</comment>
<evidence type="ECO:0000256" key="1">
    <source>
        <dbReference type="SAM" id="MobiDB-lite"/>
    </source>
</evidence>
<dbReference type="Proteomes" id="UP000239430">
    <property type="component" value="Unassembled WGS sequence"/>
</dbReference>
<dbReference type="Pfam" id="PF09299">
    <property type="entry name" value="Mu-transpos_C"/>
    <property type="match status" value="1"/>
</dbReference>
<dbReference type="AlphaFoldDB" id="A0A9X7J5U0"/>
<keyword evidence="4" id="KW-1185">Reference proteome</keyword>
<protein>
    <recommendedName>
        <fullName evidence="2">Transposase-like Mu C-terminal domain-containing protein</fullName>
    </recommendedName>
</protein>
<name>A0A9X7J5U0_9FIRM</name>
<organism evidence="3 4">
    <name type="scientific">Neomoorella stamsii</name>
    <dbReference type="NCBI Taxonomy" id="1266720"/>
    <lineage>
        <taxon>Bacteria</taxon>
        <taxon>Bacillati</taxon>
        <taxon>Bacillota</taxon>
        <taxon>Clostridia</taxon>
        <taxon>Neomoorellales</taxon>
        <taxon>Neomoorellaceae</taxon>
        <taxon>Neomoorella</taxon>
    </lineage>
</organism>
<reference evidence="3 4" key="1">
    <citation type="submission" date="2018-03" db="EMBL/GenBank/DDBJ databases">
        <title>Genome sequence of Moorella stamsii DSM 26217.</title>
        <authorList>
            <person name="Poehlein A."/>
            <person name="Daniel R."/>
        </authorList>
    </citation>
    <scope>NUCLEOTIDE SEQUENCE [LARGE SCALE GENOMIC DNA]</scope>
    <source>
        <strain evidence="4">DSM 26217</strain>
    </source>
</reference>
<evidence type="ECO:0000259" key="2">
    <source>
        <dbReference type="Pfam" id="PF09299"/>
    </source>
</evidence>
<evidence type="ECO:0000313" key="4">
    <source>
        <dbReference type="Proteomes" id="UP000239430"/>
    </source>
</evidence>
<proteinExistence type="predicted"/>